<dbReference type="AlphaFoldDB" id="A0A1F8FM98"/>
<evidence type="ECO:0000256" key="4">
    <source>
        <dbReference type="ARBA" id="ARBA00022989"/>
    </source>
</evidence>
<accession>A0A1F8FM98</accession>
<dbReference type="PRINTS" id="PR00813">
    <property type="entry name" value="BCTERIALGSPG"/>
</dbReference>
<keyword evidence="5 6" id="KW-0472">Membrane</keyword>
<dbReference type="GO" id="GO:0015628">
    <property type="term" value="P:protein secretion by the type II secretion system"/>
    <property type="evidence" value="ECO:0007669"/>
    <property type="project" value="InterPro"/>
</dbReference>
<keyword evidence="4 6" id="KW-1133">Transmembrane helix</keyword>
<feature type="transmembrane region" description="Helical" evidence="6">
    <location>
        <begin position="24"/>
        <end position="46"/>
    </location>
</feature>
<dbReference type="SUPFAM" id="SSF54523">
    <property type="entry name" value="Pili subunits"/>
    <property type="match status" value="1"/>
</dbReference>
<name>A0A1F8FM98_9BACT</name>
<dbReference type="Pfam" id="PF07963">
    <property type="entry name" value="N_methyl"/>
    <property type="match status" value="1"/>
</dbReference>
<comment type="caution">
    <text evidence="7">The sequence shown here is derived from an EMBL/GenBank/DDBJ whole genome shotgun (WGS) entry which is preliminary data.</text>
</comment>
<dbReference type="InterPro" id="IPR000983">
    <property type="entry name" value="Bac_GSPG_pilin"/>
</dbReference>
<evidence type="ECO:0000256" key="5">
    <source>
        <dbReference type="ARBA" id="ARBA00023136"/>
    </source>
</evidence>
<dbReference type="NCBIfam" id="TIGR02532">
    <property type="entry name" value="IV_pilin_GFxxxE"/>
    <property type="match status" value="1"/>
</dbReference>
<dbReference type="GO" id="GO:0016020">
    <property type="term" value="C:membrane"/>
    <property type="evidence" value="ECO:0007669"/>
    <property type="project" value="UniProtKB-SubCell"/>
</dbReference>
<dbReference type="GO" id="GO:0015627">
    <property type="term" value="C:type II protein secretion system complex"/>
    <property type="evidence" value="ECO:0007669"/>
    <property type="project" value="InterPro"/>
</dbReference>
<dbReference type="Gene3D" id="3.30.700.10">
    <property type="entry name" value="Glycoprotein, Type 4 Pilin"/>
    <property type="match status" value="1"/>
</dbReference>
<evidence type="ECO:0000256" key="3">
    <source>
        <dbReference type="ARBA" id="ARBA00022692"/>
    </source>
</evidence>
<protein>
    <recommendedName>
        <fullName evidence="9">Type II secretion system protein GspG C-terminal domain-containing protein</fullName>
    </recommendedName>
</protein>
<gene>
    <name evidence="7" type="ORF">A3C71_02180</name>
</gene>
<evidence type="ECO:0000256" key="2">
    <source>
        <dbReference type="ARBA" id="ARBA00022481"/>
    </source>
</evidence>
<evidence type="ECO:0008006" key="9">
    <source>
        <dbReference type="Google" id="ProtNLM"/>
    </source>
</evidence>
<organism evidence="7 8">
    <name type="scientific">Candidatus Yanofskybacteria bacterium RIFCSPHIGHO2_02_FULL_43_15c</name>
    <dbReference type="NCBI Taxonomy" id="1802679"/>
    <lineage>
        <taxon>Bacteria</taxon>
        <taxon>Candidatus Yanofskyibacteriota</taxon>
    </lineage>
</organism>
<keyword evidence="2" id="KW-0488">Methylation</keyword>
<dbReference type="PANTHER" id="PTHR30093:SF44">
    <property type="entry name" value="TYPE II SECRETION SYSTEM CORE PROTEIN G"/>
    <property type="match status" value="1"/>
</dbReference>
<dbReference type="PANTHER" id="PTHR30093">
    <property type="entry name" value="GENERAL SECRETION PATHWAY PROTEIN G"/>
    <property type="match status" value="1"/>
</dbReference>
<proteinExistence type="predicted"/>
<evidence type="ECO:0000313" key="7">
    <source>
        <dbReference type="EMBL" id="OGN13606.1"/>
    </source>
</evidence>
<dbReference type="InterPro" id="IPR045584">
    <property type="entry name" value="Pilin-like"/>
</dbReference>
<evidence type="ECO:0000256" key="6">
    <source>
        <dbReference type="SAM" id="Phobius"/>
    </source>
</evidence>
<comment type="subcellular location">
    <subcellularLocation>
        <location evidence="1">Membrane</location>
        <topology evidence="1">Single-pass membrane protein</topology>
    </subcellularLocation>
</comment>
<dbReference type="InterPro" id="IPR012902">
    <property type="entry name" value="N_methyl_site"/>
</dbReference>
<evidence type="ECO:0000256" key="1">
    <source>
        <dbReference type="ARBA" id="ARBA00004167"/>
    </source>
</evidence>
<dbReference type="Proteomes" id="UP000178197">
    <property type="component" value="Unassembled WGS sequence"/>
</dbReference>
<sequence length="187" mass="20142">MFPTGGGGRKSNLRPINVLKLSRGFTLVELLVVIAIIGILATLLLLQLGTARSKARDASRIAHINQVRSAVEFFFDDNGKYFDSTTMTTLKGLTQIPRDLLAADCTNNVYDGRTSGAAQCYGYAWSPAANPIKYHIWAELEVWAKALDQDTDINSTGWSGAPVNGGVDAKTNCTPAASDCVYDQGQP</sequence>
<evidence type="ECO:0000313" key="8">
    <source>
        <dbReference type="Proteomes" id="UP000178197"/>
    </source>
</evidence>
<keyword evidence="3 6" id="KW-0812">Transmembrane</keyword>
<dbReference type="EMBL" id="MGJT01000004">
    <property type="protein sequence ID" value="OGN13606.1"/>
    <property type="molecule type" value="Genomic_DNA"/>
</dbReference>
<dbReference type="PROSITE" id="PS00409">
    <property type="entry name" value="PROKAR_NTER_METHYL"/>
    <property type="match status" value="1"/>
</dbReference>
<reference evidence="7 8" key="1">
    <citation type="journal article" date="2016" name="Nat. Commun.">
        <title>Thousands of microbial genomes shed light on interconnected biogeochemical processes in an aquifer system.</title>
        <authorList>
            <person name="Anantharaman K."/>
            <person name="Brown C.T."/>
            <person name="Hug L.A."/>
            <person name="Sharon I."/>
            <person name="Castelle C.J."/>
            <person name="Probst A.J."/>
            <person name="Thomas B.C."/>
            <person name="Singh A."/>
            <person name="Wilkins M.J."/>
            <person name="Karaoz U."/>
            <person name="Brodie E.L."/>
            <person name="Williams K.H."/>
            <person name="Hubbard S.S."/>
            <person name="Banfield J.F."/>
        </authorList>
    </citation>
    <scope>NUCLEOTIDE SEQUENCE [LARGE SCALE GENOMIC DNA]</scope>
</reference>